<dbReference type="PROSITE" id="PS51517">
    <property type="entry name" value="NDT80"/>
    <property type="match status" value="1"/>
</dbReference>
<feature type="compositionally biased region" description="Polar residues" evidence="3">
    <location>
        <begin position="333"/>
        <end position="346"/>
    </location>
</feature>
<feature type="compositionally biased region" description="Polar residues" evidence="3">
    <location>
        <begin position="381"/>
        <end position="397"/>
    </location>
</feature>
<evidence type="ECO:0000256" key="2">
    <source>
        <dbReference type="PROSITE-ProRule" id="PRU00850"/>
    </source>
</evidence>
<name>A0A9P8I8K2_9PEZI</name>
<dbReference type="GO" id="GO:0000228">
    <property type="term" value="C:nuclear chromosome"/>
    <property type="evidence" value="ECO:0007669"/>
    <property type="project" value="TreeGrafter"/>
</dbReference>
<organism evidence="5 6">
    <name type="scientific">Glutinoglossum americanum</name>
    <dbReference type="NCBI Taxonomy" id="1670608"/>
    <lineage>
        <taxon>Eukaryota</taxon>
        <taxon>Fungi</taxon>
        <taxon>Dikarya</taxon>
        <taxon>Ascomycota</taxon>
        <taxon>Pezizomycotina</taxon>
        <taxon>Geoglossomycetes</taxon>
        <taxon>Geoglossales</taxon>
        <taxon>Geoglossaceae</taxon>
        <taxon>Glutinoglossum</taxon>
    </lineage>
</organism>
<dbReference type="PANTHER" id="PTHR35144">
    <property type="entry name" value="MEIOSIS-SPECIFIC TRANSCRIPTION FACTOR NDT80"/>
    <property type="match status" value="1"/>
</dbReference>
<feature type="DNA-binding region" description="NDT80" evidence="2">
    <location>
        <begin position="77"/>
        <end position="311"/>
    </location>
</feature>
<dbReference type="GO" id="GO:0003677">
    <property type="term" value="F:DNA binding"/>
    <property type="evidence" value="ECO:0007669"/>
    <property type="project" value="UniProtKB-KW"/>
</dbReference>
<dbReference type="GO" id="GO:0045944">
    <property type="term" value="P:positive regulation of transcription by RNA polymerase II"/>
    <property type="evidence" value="ECO:0007669"/>
    <property type="project" value="TreeGrafter"/>
</dbReference>
<dbReference type="GO" id="GO:0051321">
    <property type="term" value="P:meiotic cell cycle"/>
    <property type="evidence" value="ECO:0007669"/>
    <property type="project" value="TreeGrafter"/>
</dbReference>
<dbReference type="InterPro" id="IPR024061">
    <property type="entry name" value="NDT80_DNA-bd_dom"/>
</dbReference>
<evidence type="ECO:0000256" key="1">
    <source>
        <dbReference type="ARBA" id="ARBA00023125"/>
    </source>
</evidence>
<feature type="region of interest" description="Disordered" evidence="3">
    <location>
        <begin position="516"/>
        <end position="538"/>
    </location>
</feature>
<dbReference type="InterPro" id="IPR052605">
    <property type="entry name" value="Fungal_trans_regulator"/>
</dbReference>
<feature type="domain" description="NDT80" evidence="4">
    <location>
        <begin position="77"/>
        <end position="311"/>
    </location>
</feature>
<dbReference type="FunFam" id="2.60.40.1390:FF:000007">
    <property type="entry name" value="p53-like transcription factor"/>
    <property type="match status" value="1"/>
</dbReference>
<evidence type="ECO:0000313" key="5">
    <source>
        <dbReference type="EMBL" id="KAH0542840.1"/>
    </source>
</evidence>
<dbReference type="Gene3D" id="2.60.40.1390">
    <property type="entry name" value="NDT80 DNA-binding domain"/>
    <property type="match status" value="1"/>
</dbReference>
<dbReference type="SUPFAM" id="SSF49417">
    <property type="entry name" value="p53-like transcription factors"/>
    <property type="match status" value="1"/>
</dbReference>
<dbReference type="PANTHER" id="PTHR35144:SF1">
    <property type="entry name" value="PROTEIN PACG"/>
    <property type="match status" value="1"/>
</dbReference>
<feature type="region of interest" description="Disordered" evidence="3">
    <location>
        <begin position="308"/>
        <end position="352"/>
    </location>
</feature>
<reference evidence="5" key="1">
    <citation type="submission" date="2021-03" db="EMBL/GenBank/DDBJ databases">
        <title>Comparative genomics and phylogenomic investigation of the class Geoglossomycetes provide insights into ecological specialization and systematics.</title>
        <authorList>
            <person name="Melie T."/>
            <person name="Pirro S."/>
            <person name="Miller A.N."/>
            <person name="Quandt A."/>
        </authorList>
    </citation>
    <scope>NUCLEOTIDE SEQUENCE</scope>
    <source>
        <strain evidence="5">GBOQ0MN5Z8</strain>
    </source>
</reference>
<dbReference type="GO" id="GO:0003700">
    <property type="term" value="F:DNA-binding transcription factor activity"/>
    <property type="evidence" value="ECO:0007669"/>
    <property type="project" value="UniProtKB-UniRule"/>
</dbReference>
<keyword evidence="1 2" id="KW-0238">DNA-binding</keyword>
<accession>A0A9P8I8K2</accession>
<keyword evidence="6" id="KW-1185">Reference proteome</keyword>
<feature type="region of interest" description="Disordered" evidence="3">
    <location>
        <begin position="378"/>
        <end position="478"/>
    </location>
</feature>
<gene>
    <name evidence="5" type="ORF">FGG08_002794</name>
</gene>
<dbReference type="Pfam" id="PF05224">
    <property type="entry name" value="NDT80_PhoG"/>
    <property type="match status" value="1"/>
</dbReference>
<evidence type="ECO:0000259" key="4">
    <source>
        <dbReference type="PROSITE" id="PS51517"/>
    </source>
</evidence>
<dbReference type="EMBL" id="JAGHQL010000045">
    <property type="protein sequence ID" value="KAH0542840.1"/>
    <property type="molecule type" value="Genomic_DNA"/>
</dbReference>
<evidence type="ECO:0000256" key="3">
    <source>
        <dbReference type="SAM" id="MobiDB-lite"/>
    </source>
</evidence>
<sequence>MSYLASPLTLNSTTTSDPMSAMMPIGDMPDHSSNYDNETFVGSEDAPFAPSTVHHPQLKRYSSTFDDPFSDALSSFEPSVPEQNGAEIPSMERDNKLLSFNLPTYNYSLLDYSGRRISLSLSAQLNGMFFLAESPWAAVGETAVPPTELTCYRRNLFSITGSITLPRGLRYILTDQGDRIPIVAQELSISATESVEGNPVKIISVPWKTPAPGSAIVEDKTEKEPPSLPLDLITNQEADAEYNTFTISWKRLQFRTATANNGRRKELQQHFVVRLKVVAALSTGGKVSVCEAQSGAIIVRGRSPRNFQSRKDFPISGGGSSSRKSLNAAIGPSRTSAGGPTSQSANVERINSPEVSQIPFQYERNDFQLSPNFFDWVKLPPNQTGPQSAFPATSYPMNHQLHARPSPGYAQSSPEVSRLSTHPSHHLPPAPINLSLTEEEIPKKETTSSSSRPGAITKAPRLSRPPAHRTSFSSKFVSSPDESADLLYEYFPLGLDDWMPPVDAVYRPHVVHHTNLPPDPKAQAARNRSKRYFSEDQS</sequence>
<dbReference type="AlphaFoldDB" id="A0A9P8I8K2"/>
<dbReference type="InterPro" id="IPR037141">
    <property type="entry name" value="NDT80_DNA-bd_dom_sf"/>
</dbReference>
<dbReference type="Proteomes" id="UP000698800">
    <property type="component" value="Unassembled WGS sequence"/>
</dbReference>
<dbReference type="OrthoDB" id="4117572at2759"/>
<evidence type="ECO:0000313" key="6">
    <source>
        <dbReference type="Proteomes" id="UP000698800"/>
    </source>
</evidence>
<proteinExistence type="predicted"/>
<feature type="compositionally biased region" description="Polar residues" evidence="3">
    <location>
        <begin position="409"/>
        <end position="422"/>
    </location>
</feature>
<comment type="caution">
    <text evidence="5">The sequence shown here is derived from an EMBL/GenBank/DDBJ whole genome shotgun (WGS) entry which is preliminary data.</text>
</comment>
<dbReference type="InterPro" id="IPR008967">
    <property type="entry name" value="p53-like_TF_DNA-bd_sf"/>
</dbReference>
<protein>
    <recommendedName>
        <fullName evidence="4">NDT80 domain-containing protein</fullName>
    </recommendedName>
</protein>